<evidence type="ECO:0000313" key="1">
    <source>
        <dbReference type="EMBL" id="KAF3512620.1"/>
    </source>
</evidence>
<evidence type="ECO:0000313" key="2">
    <source>
        <dbReference type="Proteomes" id="UP000712600"/>
    </source>
</evidence>
<comment type="caution">
    <text evidence="1">The sequence shown here is derived from an EMBL/GenBank/DDBJ whole genome shotgun (WGS) entry which is preliminary data.</text>
</comment>
<dbReference type="AlphaFoldDB" id="A0A8S9PBS3"/>
<dbReference type="EMBL" id="QGKX02001521">
    <property type="protein sequence ID" value="KAF3512620.1"/>
    <property type="molecule type" value="Genomic_DNA"/>
</dbReference>
<proteinExistence type="predicted"/>
<name>A0A8S9PBS3_BRACR</name>
<dbReference type="Proteomes" id="UP000712600">
    <property type="component" value="Unassembled WGS sequence"/>
</dbReference>
<organism evidence="1 2">
    <name type="scientific">Brassica cretica</name>
    <name type="common">Mustard</name>
    <dbReference type="NCBI Taxonomy" id="69181"/>
    <lineage>
        <taxon>Eukaryota</taxon>
        <taxon>Viridiplantae</taxon>
        <taxon>Streptophyta</taxon>
        <taxon>Embryophyta</taxon>
        <taxon>Tracheophyta</taxon>
        <taxon>Spermatophyta</taxon>
        <taxon>Magnoliopsida</taxon>
        <taxon>eudicotyledons</taxon>
        <taxon>Gunneridae</taxon>
        <taxon>Pentapetalae</taxon>
        <taxon>rosids</taxon>
        <taxon>malvids</taxon>
        <taxon>Brassicales</taxon>
        <taxon>Brassicaceae</taxon>
        <taxon>Brassiceae</taxon>
        <taxon>Brassica</taxon>
    </lineage>
</organism>
<gene>
    <name evidence="1" type="ORF">F2Q69_00004564</name>
</gene>
<accession>A0A8S9PBS3</accession>
<sequence length="177" mass="20321">MAEDLDGYEGDEDMIQGHSFGCCWKKSEACFDECNLYRIKSISETSSDSSNKVDFYSLLFFAKRFLLFLKVYNDEVDTLIISLENVHLHQEASHHCGEVDFRGDSKFAEHSCHSFGCCWKKSEACFDECNLYRIKSISETSSDSSNKVYNDEADTLIISLENVHLHQEASHHCGCRW</sequence>
<reference evidence="1" key="1">
    <citation type="submission" date="2019-12" db="EMBL/GenBank/DDBJ databases">
        <title>Genome sequencing and annotation of Brassica cretica.</title>
        <authorList>
            <person name="Studholme D.J."/>
            <person name="Sarris P."/>
        </authorList>
    </citation>
    <scope>NUCLEOTIDE SEQUENCE</scope>
    <source>
        <strain evidence="1">PFS-109/04</strain>
        <tissue evidence="1">Leaf</tissue>
    </source>
</reference>
<protein>
    <submittedName>
        <fullName evidence="1">Uncharacterized protein</fullName>
    </submittedName>
</protein>